<organism evidence="2 3">
    <name type="scientific">Mycena chlorophos</name>
    <name type="common">Agaric fungus</name>
    <name type="synonym">Agaricus chlorophos</name>
    <dbReference type="NCBI Taxonomy" id="658473"/>
    <lineage>
        <taxon>Eukaryota</taxon>
        <taxon>Fungi</taxon>
        <taxon>Dikarya</taxon>
        <taxon>Basidiomycota</taxon>
        <taxon>Agaricomycotina</taxon>
        <taxon>Agaricomycetes</taxon>
        <taxon>Agaricomycetidae</taxon>
        <taxon>Agaricales</taxon>
        <taxon>Marasmiineae</taxon>
        <taxon>Mycenaceae</taxon>
        <taxon>Mycena</taxon>
    </lineage>
</organism>
<keyword evidence="3" id="KW-1185">Reference proteome</keyword>
<proteinExistence type="predicted"/>
<reference evidence="2" key="1">
    <citation type="submission" date="2014-09" db="EMBL/GenBank/DDBJ databases">
        <title>Genome sequence of the luminous mushroom Mycena chlorophos for searching fungal bioluminescence genes.</title>
        <authorList>
            <person name="Tanaka Y."/>
            <person name="Kasuga D."/>
            <person name="Oba Y."/>
            <person name="Hase S."/>
            <person name="Sato K."/>
            <person name="Oba Y."/>
            <person name="Sakakibara Y."/>
        </authorList>
    </citation>
    <scope>NUCLEOTIDE SEQUENCE</scope>
</reference>
<sequence length="112" mass="12446">MSRISNIRAPKDPVHTPPRLSSSTKHPSRPLQTSHESFSLPQTPPYHGHTSPPLAFDLAQRPLDERIPHSSLCWHTHVRTSPSRFVHYLAVVVPRARICGSAPFSAWGEEGG</sequence>
<protein>
    <submittedName>
        <fullName evidence="2">Uncharacterized protein</fullName>
    </submittedName>
</protein>
<evidence type="ECO:0000313" key="3">
    <source>
        <dbReference type="Proteomes" id="UP000815677"/>
    </source>
</evidence>
<name>A0ABQ0LSI4_MYCCL</name>
<evidence type="ECO:0000313" key="2">
    <source>
        <dbReference type="EMBL" id="GAT52856.1"/>
    </source>
</evidence>
<evidence type="ECO:0000256" key="1">
    <source>
        <dbReference type="SAM" id="MobiDB-lite"/>
    </source>
</evidence>
<dbReference type="EMBL" id="DF847977">
    <property type="protein sequence ID" value="GAT52856.1"/>
    <property type="molecule type" value="Genomic_DNA"/>
</dbReference>
<feature type="compositionally biased region" description="Polar residues" evidence="1">
    <location>
        <begin position="19"/>
        <end position="41"/>
    </location>
</feature>
<feature type="region of interest" description="Disordered" evidence="1">
    <location>
        <begin position="1"/>
        <end position="55"/>
    </location>
</feature>
<dbReference type="Proteomes" id="UP000815677">
    <property type="component" value="Unassembled WGS sequence"/>
</dbReference>
<gene>
    <name evidence="2" type="ORF">MCHLO_09867</name>
</gene>
<accession>A0ABQ0LSI4</accession>